<feature type="region of interest" description="Disordered" evidence="2">
    <location>
        <begin position="314"/>
        <end position="336"/>
    </location>
</feature>
<evidence type="ECO:0000313" key="5">
    <source>
        <dbReference type="Proteomes" id="UP000311919"/>
    </source>
</evidence>
<keyword evidence="1" id="KW-0175">Coiled coil</keyword>
<dbReference type="OrthoDB" id="2159131at2759"/>
<comment type="caution">
    <text evidence="4">The sequence shown here is derived from an EMBL/GenBank/DDBJ whole genome shotgun (WGS) entry which is preliminary data.</text>
</comment>
<proteinExistence type="predicted"/>
<dbReference type="InterPro" id="IPR019339">
    <property type="entry name" value="CIR_N_dom"/>
</dbReference>
<dbReference type="PANTHER" id="PTHR22093:SF0">
    <property type="entry name" value="LEUKOCYTE RECEPTOR CLUSTER MEMBER 1"/>
    <property type="match status" value="1"/>
</dbReference>
<keyword evidence="5" id="KW-1185">Reference proteome</keyword>
<evidence type="ECO:0000256" key="1">
    <source>
        <dbReference type="SAM" id="Coils"/>
    </source>
</evidence>
<reference evidence="4 5" key="1">
    <citation type="submission" date="2019-03" db="EMBL/GenBank/DDBJ databases">
        <title>An improved genome assembly of the fluke Schistosoma japonicum.</title>
        <authorList>
            <person name="Hu W."/>
            <person name="Luo F."/>
            <person name="Yin M."/>
            <person name="Mo X."/>
            <person name="Sun C."/>
            <person name="Wu Q."/>
            <person name="Zhu B."/>
            <person name="Xiang M."/>
            <person name="Wang J."/>
            <person name="Wang Y."/>
            <person name="Zhang T."/>
            <person name="Xu B."/>
            <person name="Zheng H."/>
            <person name="Feng Z."/>
        </authorList>
    </citation>
    <scope>NUCLEOTIDE SEQUENCE [LARGE SCALE GENOMIC DNA]</scope>
    <source>
        <strain evidence="4">HuSjv2</strain>
        <tissue evidence="4">Worms</tissue>
    </source>
</reference>
<evidence type="ECO:0000313" key="4">
    <source>
        <dbReference type="EMBL" id="TNN05030.1"/>
    </source>
</evidence>
<accession>A0A4Z2CLW4</accession>
<feature type="compositionally biased region" description="Basic residues" evidence="2">
    <location>
        <begin position="322"/>
        <end position="336"/>
    </location>
</feature>
<dbReference type="PANTHER" id="PTHR22093">
    <property type="entry name" value="LEUKOCYTE RECEPTOR CLUSTER LRC MEMBER 1"/>
    <property type="match status" value="1"/>
</dbReference>
<gene>
    <name evidence="4" type="ORF">EWB00_009780</name>
</gene>
<organism evidence="4 5">
    <name type="scientific">Schistosoma japonicum</name>
    <name type="common">Blood fluke</name>
    <dbReference type="NCBI Taxonomy" id="6182"/>
    <lineage>
        <taxon>Eukaryota</taxon>
        <taxon>Metazoa</taxon>
        <taxon>Spiralia</taxon>
        <taxon>Lophotrochozoa</taxon>
        <taxon>Platyhelminthes</taxon>
        <taxon>Trematoda</taxon>
        <taxon>Digenea</taxon>
        <taxon>Strigeidida</taxon>
        <taxon>Schistosomatoidea</taxon>
        <taxon>Schistosomatidae</taxon>
        <taxon>Schistosoma</taxon>
    </lineage>
</organism>
<dbReference type="AlphaFoldDB" id="A0A4Z2CLW4"/>
<keyword evidence="4" id="KW-0675">Receptor</keyword>
<feature type="domain" description="CBF1-interacting co-repressor CIR N-terminal" evidence="3">
    <location>
        <begin position="8"/>
        <end position="44"/>
    </location>
</feature>
<feature type="coiled-coil region" evidence="1">
    <location>
        <begin position="26"/>
        <end position="53"/>
    </location>
</feature>
<dbReference type="STRING" id="6182.A0A4Z2CLW4"/>
<dbReference type="InterPro" id="IPR039875">
    <property type="entry name" value="LENG1-like"/>
</dbReference>
<evidence type="ECO:0000256" key="2">
    <source>
        <dbReference type="SAM" id="MobiDB-lite"/>
    </source>
</evidence>
<evidence type="ECO:0000259" key="3">
    <source>
        <dbReference type="SMART" id="SM01083"/>
    </source>
</evidence>
<protein>
    <submittedName>
        <fullName evidence="4">Leukocyte receptor cluster member 1</fullName>
    </submittedName>
</protein>
<name>A0A4Z2CLW4_SCHJA</name>
<dbReference type="EMBL" id="SKCS01000635">
    <property type="protein sequence ID" value="TNN05030.1"/>
    <property type="molecule type" value="Genomic_DNA"/>
</dbReference>
<dbReference type="Proteomes" id="UP000311919">
    <property type="component" value="Unassembled WGS sequence"/>
</dbReference>
<dbReference type="SMART" id="SM01083">
    <property type="entry name" value="Cir_N"/>
    <property type="match status" value="1"/>
</dbReference>
<sequence>MNILPKKRWHVLKKENIARVRADEAKYDEEQEKNKFKAQLADQEARVDYLRKQRSSKITSSTSLGELQSTSTKDIALNVFQGNTEYENEKKTEQEKKEKEIGLLTYLGQTILDAAGEKPWYDIHPKTHLQREKERRKNKEELEIKKKTLADPLTEMKKAEEIFRHNKELKKQSESAELQRASACIHAMPTLFPNDVIVPKHLKTKASECWRVGSRHNQLPNQCKTTKEVLATQASVDPESANEKSCVVEMARDSEINRLRAERLQRERKERDRAAILLAKSLGLADALKPPHQEQLCVDERNLPFNSGFNPELSAILSEQRQRHRDSRKRRHKEVD</sequence>